<keyword evidence="3" id="KW-1185">Reference proteome</keyword>
<feature type="transmembrane region" description="Helical" evidence="1">
    <location>
        <begin position="141"/>
        <end position="158"/>
    </location>
</feature>
<evidence type="ECO:0000313" key="2">
    <source>
        <dbReference type="EMBL" id="MFC0595497.1"/>
    </source>
</evidence>
<feature type="transmembrane region" description="Helical" evidence="1">
    <location>
        <begin position="194"/>
        <end position="215"/>
    </location>
</feature>
<reference evidence="2 3" key="1">
    <citation type="submission" date="2024-09" db="EMBL/GenBank/DDBJ databases">
        <authorList>
            <person name="Sun Q."/>
            <person name="Mori K."/>
        </authorList>
    </citation>
    <scope>NUCLEOTIDE SEQUENCE [LARGE SCALE GENOMIC DNA]</scope>
    <source>
        <strain evidence="2 3">NCAIM B.02340</strain>
    </source>
</reference>
<evidence type="ECO:0008006" key="4">
    <source>
        <dbReference type="Google" id="ProtNLM"/>
    </source>
</evidence>
<keyword evidence="1" id="KW-0472">Membrane</keyword>
<sequence length="436" mass="46712">MRPLLLFVLPFLLGLLLRLGLVGLELPFWYDEVWTANFAAFRLSPEAALSRLVGEDSHPPLSYALYRLWAEALGLEDPLTHRDPGVERGLRILSALLGAGTSGLTALLAGALGASWPAALGAGLLYALAPAALMREAEVHVYPPAAFLAALALLLWARGRYWGFALAAALAFHAHYLALPLLLLPALSFGAKGLLPYLLFLPWGLHAVPLQAAGLPDKSPFNGLPEKALAQMAAFSHSPEPALVAVGAGLWLLGLLAALHPKGRLPGLTLLLFLGLWLLLLPAATGFNAYSVRYVTLPLPLILATAALGLSLLPWRTAFLLLGVPLLAWSLALPLTTRDYLAFRSPSLLALPLNLAPRKVTASSKPLGGVLKHVCRPCQVSLWDGDPGSLREGYLVIGLNSLRIAAGEHPHLLPLLRERARLLGEQGQILLLWVRP</sequence>
<dbReference type="EMBL" id="JBHLTW010000017">
    <property type="protein sequence ID" value="MFC0595497.1"/>
    <property type="molecule type" value="Genomic_DNA"/>
</dbReference>
<feature type="transmembrane region" description="Helical" evidence="1">
    <location>
        <begin position="164"/>
        <end position="187"/>
    </location>
</feature>
<feature type="transmembrane region" description="Helical" evidence="1">
    <location>
        <begin position="106"/>
        <end position="129"/>
    </location>
</feature>
<organism evidence="2 3">
    <name type="scientific">Thermus composti</name>
    <dbReference type="NCBI Taxonomy" id="532059"/>
    <lineage>
        <taxon>Bacteria</taxon>
        <taxon>Thermotogati</taxon>
        <taxon>Deinococcota</taxon>
        <taxon>Deinococci</taxon>
        <taxon>Thermales</taxon>
        <taxon>Thermaceae</taxon>
        <taxon>Thermus</taxon>
    </lineage>
</organism>
<feature type="transmembrane region" description="Helical" evidence="1">
    <location>
        <begin position="312"/>
        <end position="335"/>
    </location>
</feature>
<protein>
    <recommendedName>
        <fullName evidence="4">Glycosyltransferase RgtA/B/C/D-like domain-containing protein</fullName>
    </recommendedName>
</protein>
<evidence type="ECO:0000313" key="3">
    <source>
        <dbReference type="Proteomes" id="UP001589830"/>
    </source>
</evidence>
<comment type="caution">
    <text evidence="2">The sequence shown here is derived from an EMBL/GenBank/DDBJ whole genome shotgun (WGS) entry which is preliminary data.</text>
</comment>
<dbReference type="Proteomes" id="UP001589830">
    <property type="component" value="Unassembled WGS sequence"/>
</dbReference>
<evidence type="ECO:0000256" key="1">
    <source>
        <dbReference type="SAM" id="Phobius"/>
    </source>
</evidence>
<name>A0ABV6Q1Q9_9DEIN</name>
<keyword evidence="1" id="KW-1133">Transmembrane helix</keyword>
<feature type="transmembrane region" description="Helical" evidence="1">
    <location>
        <begin position="271"/>
        <end position="292"/>
    </location>
</feature>
<feature type="transmembrane region" description="Helical" evidence="1">
    <location>
        <begin position="242"/>
        <end position="259"/>
    </location>
</feature>
<dbReference type="RefSeq" id="WP_014511369.1">
    <property type="nucleotide sequence ID" value="NZ_BMPJ01000012.1"/>
</dbReference>
<accession>A0ABV6Q1Q9</accession>
<keyword evidence="1" id="KW-0812">Transmembrane</keyword>
<gene>
    <name evidence="2" type="ORF">ACFFFP_04875</name>
</gene>
<proteinExistence type="predicted"/>